<dbReference type="GO" id="GO:0016705">
    <property type="term" value="F:oxidoreductase activity, acting on paired donors, with incorporation or reduction of molecular oxygen"/>
    <property type="evidence" value="ECO:0007669"/>
    <property type="project" value="InterPro"/>
</dbReference>
<dbReference type="SUPFAM" id="SSF48264">
    <property type="entry name" value="Cytochrome P450"/>
    <property type="match status" value="1"/>
</dbReference>
<name>A0A6A6G455_9PEZI</name>
<accession>A0A6A6G455</accession>
<dbReference type="OrthoDB" id="10029320at2759"/>
<dbReference type="GO" id="GO:0004497">
    <property type="term" value="F:monooxygenase activity"/>
    <property type="evidence" value="ECO:0007669"/>
    <property type="project" value="InterPro"/>
</dbReference>
<evidence type="ECO:0000313" key="1">
    <source>
        <dbReference type="EMBL" id="KAF2220220.1"/>
    </source>
</evidence>
<dbReference type="EMBL" id="ML992513">
    <property type="protein sequence ID" value="KAF2220220.1"/>
    <property type="molecule type" value="Genomic_DNA"/>
</dbReference>
<gene>
    <name evidence="1" type="ORF">BDZ85DRAFT_33223</name>
</gene>
<dbReference type="GO" id="GO:0020037">
    <property type="term" value="F:heme binding"/>
    <property type="evidence" value="ECO:0007669"/>
    <property type="project" value="InterPro"/>
</dbReference>
<evidence type="ECO:0008006" key="3">
    <source>
        <dbReference type="Google" id="ProtNLM"/>
    </source>
</evidence>
<dbReference type="GO" id="GO:0005506">
    <property type="term" value="F:iron ion binding"/>
    <property type="evidence" value="ECO:0007669"/>
    <property type="project" value="InterPro"/>
</dbReference>
<sequence length="569" mass="63271">MAAGVPFPCLNSLFRIVNIYTAICILQFSPPTTDIFNAKLLLALTIVLDVLQVNDIDFSGTHVVVYALSGWVLDKIHCTEANHQAMRNMLQECVQAVSVLINLMILIAKRTAVRLGDYYQEGRQTWYQHYPPGLEDGPPANDQAPEEHPVLPTQSTQRLISSDPAQCTQLLAGRRLTLNNGDIISNDLDPYKSRAITNERLVTAFGIGNCFVVDQKKVCEEFRKKANTAVKKTDAEWATLSETLKESLAAFIQAGRNEAGEGSGPLKLKLVPKVQALCLKIVLVAFKGVMSLASVDMDDAFFYDLAEEINEVWIASKNAEIVDYWCYDSNERLRGLMDRLMPSSDSDGTTPQTTPLNYILPGYETLWRVVLRCFLEVCFRPTYAADDKALWRQVLVAFANDPSTALLDDNSAGVSAAWISKEALRLYPPTRRIYRHFQTEEHNIEAAADIEAIHRQVVLQDDGHVSSVWGTDPSVFRPGRWADITAQVENENFLAFGTKPFICVARKGSRERMSFGVAMVGLVVGVLIGEMGPDTWLLELHDDELRAWQAGELMGTGREDYGSACVVGK</sequence>
<dbReference type="Gene3D" id="1.10.630.10">
    <property type="entry name" value="Cytochrome P450"/>
    <property type="match status" value="1"/>
</dbReference>
<protein>
    <recommendedName>
        <fullName evidence="3">Cytochrome P450</fullName>
    </recommendedName>
</protein>
<proteinExistence type="predicted"/>
<dbReference type="AlphaFoldDB" id="A0A6A6G455"/>
<reference evidence="2" key="1">
    <citation type="journal article" date="2020" name="Stud. Mycol.">
        <title>101 Dothideomycetes genomes: A test case for predicting lifestyles and emergence of pathogens.</title>
        <authorList>
            <person name="Haridas S."/>
            <person name="Albert R."/>
            <person name="Binder M."/>
            <person name="Bloem J."/>
            <person name="LaButti K."/>
            <person name="Salamov A."/>
            <person name="Andreopoulos B."/>
            <person name="Baker S."/>
            <person name="Barry K."/>
            <person name="Bills G."/>
            <person name="Bluhm B."/>
            <person name="Cannon C."/>
            <person name="Castanera R."/>
            <person name="Culley D."/>
            <person name="Daum C."/>
            <person name="Ezra D."/>
            <person name="Gonzalez J."/>
            <person name="Henrissat B."/>
            <person name="Kuo A."/>
            <person name="Liang C."/>
            <person name="Lipzen A."/>
            <person name="Lutzoni F."/>
            <person name="Magnuson J."/>
            <person name="Mondo S."/>
            <person name="Nolan M."/>
            <person name="Ohm R."/>
            <person name="Pangilinan J."/>
            <person name="Park H.-J."/>
            <person name="Ramirez L."/>
            <person name="Alfaro M."/>
            <person name="Sun H."/>
            <person name="Tritt A."/>
            <person name="Yoshinaga Y."/>
            <person name="Zwiers L.-H."/>
            <person name="Turgeon B."/>
            <person name="Goodwin S."/>
            <person name="Spatafora J."/>
            <person name="Crous P."/>
            <person name="Grigoriev I."/>
        </authorList>
    </citation>
    <scope>NUCLEOTIDE SEQUENCE [LARGE SCALE GENOMIC DNA]</scope>
    <source>
        <strain evidence="2">CECT 20119</strain>
    </source>
</reference>
<dbReference type="InterPro" id="IPR036396">
    <property type="entry name" value="Cyt_P450_sf"/>
</dbReference>
<keyword evidence="2" id="KW-1185">Reference proteome</keyword>
<evidence type="ECO:0000313" key="2">
    <source>
        <dbReference type="Proteomes" id="UP000799538"/>
    </source>
</evidence>
<dbReference type="Proteomes" id="UP000799538">
    <property type="component" value="Unassembled WGS sequence"/>
</dbReference>
<organism evidence="1 2">
    <name type="scientific">Elsinoe ampelina</name>
    <dbReference type="NCBI Taxonomy" id="302913"/>
    <lineage>
        <taxon>Eukaryota</taxon>
        <taxon>Fungi</taxon>
        <taxon>Dikarya</taxon>
        <taxon>Ascomycota</taxon>
        <taxon>Pezizomycotina</taxon>
        <taxon>Dothideomycetes</taxon>
        <taxon>Dothideomycetidae</taxon>
        <taxon>Myriangiales</taxon>
        <taxon>Elsinoaceae</taxon>
        <taxon>Elsinoe</taxon>
    </lineage>
</organism>